<sequence>MDKPVLPQILVLDTCVLISNVLRRLLLRLAEQACFRPAWSSIIGDEWQRNASRLWGVSASDVQLQWLALQADFPDADQGEITPFKAGLRRSDPKDWHVIAAARAAKCRAAGLPAAGVPVTGASAGIVTRNIKDFNRTELRGYGVTLFDPDELLVRCLLQYPLQAAAAFDEIPGFALAPGKELESLDVILRRERLFRLNRLYPCRP</sequence>
<comment type="caution">
    <text evidence="1">The sequence shown here is derived from an EMBL/GenBank/DDBJ whole genome shotgun (WGS) entry which is preliminary data.</text>
</comment>
<organism evidence="1 2">
    <name type="scientific">Pollutimonas subterranea</name>
    <dbReference type="NCBI Taxonomy" id="2045210"/>
    <lineage>
        <taxon>Bacteria</taxon>
        <taxon>Pseudomonadati</taxon>
        <taxon>Pseudomonadota</taxon>
        <taxon>Betaproteobacteria</taxon>
        <taxon>Burkholderiales</taxon>
        <taxon>Alcaligenaceae</taxon>
        <taxon>Pollutimonas</taxon>
    </lineage>
</organism>
<dbReference type="OrthoDB" id="8683209at2"/>
<keyword evidence="2" id="KW-1185">Reference proteome</keyword>
<evidence type="ECO:0000313" key="2">
    <source>
        <dbReference type="Proteomes" id="UP000234190"/>
    </source>
</evidence>
<protein>
    <submittedName>
        <fullName evidence="1">PIN domain-containing protein</fullName>
    </submittedName>
</protein>
<name>A0A2N4U9N6_9BURK</name>
<dbReference type="Proteomes" id="UP000234190">
    <property type="component" value="Unassembled WGS sequence"/>
</dbReference>
<dbReference type="EMBL" id="PDNW01000001">
    <property type="protein sequence ID" value="PLC51733.1"/>
    <property type="molecule type" value="Genomic_DNA"/>
</dbReference>
<accession>A0A2N4U9N6</accession>
<evidence type="ECO:0000313" key="1">
    <source>
        <dbReference type="EMBL" id="PLC51733.1"/>
    </source>
</evidence>
<gene>
    <name evidence="1" type="ORF">CR159_01530</name>
</gene>
<reference evidence="1 2" key="1">
    <citation type="submission" date="2017-10" db="EMBL/GenBank/DDBJ databases">
        <title>Two draft genome sequences of Pusillimonas sp. strains isolated from a nitrate- and radionuclide-contaminated groundwater in Russia.</title>
        <authorList>
            <person name="Grouzdev D.S."/>
            <person name="Tourova T.P."/>
            <person name="Goeva M.A."/>
            <person name="Babich T.L."/>
            <person name="Sokolova D.S."/>
            <person name="Abdullin R."/>
            <person name="Poltaraus A.B."/>
            <person name="Toshchakov S.V."/>
            <person name="Nazina T.N."/>
        </authorList>
    </citation>
    <scope>NUCLEOTIDE SEQUENCE [LARGE SCALE GENOMIC DNA]</scope>
    <source>
        <strain evidence="1 2">JR1/69-3-13</strain>
    </source>
</reference>
<proteinExistence type="predicted"/>
<dbReference type="RefSeq" id="WP_102072220.1">
    <property type="nucleotide sequence ID" value="NZ_PDNW01000001.1"/>
</dbReference>
<dbReference type="AlphaFoldDB" id="A0A2N4U9N6"/>